<proteinExistence type="predicted"/>
<comment type="caution">
    <text evidence="1">The sequence shown here is derived from an EMBL/GenBank/DDBJ whole genome shotgun (WGS) entry which is preliminary data.</text>
</comment>
<dbReference type="EMBL" id="CM044701">
    <property type="protein sequence ID" value="KAI5682531.1"/>
    <property type="molecule type" value="Genomic_DNA"/>
</dbReference>
<organism evidence="1 2">
    <name type="scientific">Catharanthus roseus</name>
    <name type="common">Madagascar periwinkle</name>
    <name type="synonym">Vinca rosea</name>
    <dbReference type="NCBI Taxonomy" id="4058"/>
    <lineage>
        <taxon>Eukaryota</taxon>
        <taxon>Viridiplantae</taxon>
        <taxon>Streptophyta</taxon>
        <taxon>Embryophyta</taxon>
        <taxon>Tracheophyta</taxon>
        <taxon>Spermatophyta</taxon>
        <taxon>Magnoliopsida</taxon>
        <taxon>eudicotyledons</taxon>
        <taxon>Gunneridae</taxon>
        <taxon>Pentapetalae</taxon>
        <taxon>asterids</taxon>
        <taxon>lamiids</taxon>
        <taxon>Gentianales</taxon>
        <taxon>Apocynaceae</taxon>
        <taxon>Rauvolfioideae</taxon>
        <taxon>Vinceae</taxon>
        <taxon>Catharanthinae</taxon>
        <taxon>Catharanthus</taxon>
    </lineage>
</organism>
<name>A0ACC0CC83_CATRO</name>
<gene>
    <name evidence="1" type="ORF">M9H77_03759</name>
</gene>
<evidence type="ECO:0000313" key="2">
    <source>
        <dbReference type="Proteomes" id="UP001060085"/>
    </source>
</evidence>
<evidence type="ECO:0000313" key="1">
    <source>
        <dbReference type="EMBL" id="KAI5682531.1"/>
    </source>
</evidence>
<reference evidence="2" key="1">
    <citation type="journal article" date="2023" name="Nat. Plants">
        <title>Single-cell RNA sequencing provides a high-resolution roadmap for understanding the multicellular compartmentation of specialized metabolism.</title>
        <authorList>
            <person name="Sun S."/>
            <person name="Shen X."/>
            <person name="Li Y."/>
            <person name="Li Y."/>
            <person name="Wang S."/>
            <person name="Li R."/>
            <person name="Zhang H."/>
            <person name="Shen G."/>
            <person name="Guo B."/>
            <person name="Wei J."/>
            <person name="Xu J."/>
            <person name="St-Pierre B."/>
            <person name="Chen S."/>
            <person name="Sun C."/>
        </authorList>
    </citation>
    <scope>NUCLEOTIDE SEQUENCE [LARGE SCALE GENOMIC DNA]</scope>
</reference>
<keyword evidence="2" id="KW-1185">Reference proteome</keyword>
<dbReference type="Proteomes" id="UP001060085">
    <property type="component" value="Linkage Group LG01"/>
</dbReference>
<sequence length="143" mass="16521">MKEGDELKIAFKTKFGLYEWLVMPFGLTNAPSTFMRLRHHITFLSYVVSSKGLQADLDKVKAIEDWPTPKSATEVRSFHGLASFYWRFIKDFSTIASPLTEVIKKTNGFNRGEAQELAFKALKEKLWNAPLLTLHNFEKMFEI</sequence>
<protein>
    <submittedName>
        <fullName evidence="1">Uncharacterized protein</fullName>
    </submittedName>
</protein>
<accession>A0ACC0CC83</accession>